<dbReference type="EMBL" id="CP023693">
    <property type="protein sequence ID" value="QEV36028.1"/>
    <property type="molecule type" value="Genomic_DNA"/>
</dbReference>
<dbReference type="Gene3D" id="3.40.50.720">
    <property type="entry name" value="NAD(P)-binding Rossmann-like Domain"/>
    <property type="match status" value="1"/>
</dbReference>
<proteinExistence type="inferred from homology"/>
<dbReference type="Proteomes" id="UP000326029">
    <property type="component" value="Chromosome"/>
</dbReference>
<evidence type="ECO:0000313" key="4">
    <source>
        <dbReference type="Proteomes" id="UP000326029"/>
    </source>
</evidence>
<keyword evidence="2" id="KW-0560">Oxidoreductase</keyword>
<dbReference type="InterPro" id="IPR020904">
    <property type="entry name" value="Sc_DH/Rdtase_CS"/>
</dbReference>
<accession>A0ABX6BL36</accession>
<evidence type="ECO:0000256" key="1">
    <source>
        <dbReference type="ARBA" id="ARBA00006484"/>
    </source>
</evidence>
<dbReference type="RefSeq" id="WP_152371223.1">
    <property type="nucleotide sequence ID" value="NZ_CP023693.1"/>
</dbReference>
<dbReference type="SUPFAM" id="SSF51735">
    <property type="entry name" value="NAD(P)-binding Rossmann-fold domains"/>
    <property type="match status" value="1"/>
</dbReference>
<dbReference type="GeneID" id="95458166"/>
<dbReference type="Pfam" id="PF13561">
    <property type="entry name" value="adh_short_C2"/>
    <property type="match status" value="1"/>
</dbReference>
<protein>
    <submittedName>
        <fullName evidence="3">SDR family oxidoreductase</fullName>
    </submittedName>
</protein>
<dbReference type="InterPro" id="IPR036291">
    <property type="entry name" value="NAD(P)-bd_dom_sf"/>
</dbReference>
<evidence type="ECO:0000313" key="3">
    <source>
        <dbReference type="EMBL" id="QEV36028.1"/>
    </source>
</evidence>
<dbReference type="PRINTS" id="PR00080">
    <property type="entry name" value="SDRFAMILY"/>
</dbReference>
<dbReference type="PANTHER" id="PTHR24321">
    <property type="entry name" value="DEHYDROGENASES, SHORT CHAIN"/>
    <property type="match status" value="1"/>
</dbReference>
<dbReference type="PRINTS" id="PR00081">
    <property type="entry name" value="GDHRDH"/>
</dbReference>
<organism evidence="3 4">
    <name type="scientific">Streptomyces cinereoruber</name>
    <dbReference type="NCBI Taxonomy" id="67260"/>
    <lineage>
        <taxon>Bacteria</taxon>
        <taxon>Bacillati</taxon>
        <taxon>Actinomycetota</taxon>
        <taxon>Actinomycetes</taxon>
        <taxon>Kitasatosporales</taxon>
        <taxon>Streptomycetaceae</taxon>
        <taxon>Streptomyces</taxon>
    </lineage>
</organism>
<name>A0ABX6BL36_9ACTN</name>
<dbReference type="InterPro" id="IPR002347">
    <property type="entry name" value="SDR_fam"/>
</dbReference>
<gene>
    <name evidence="3" type="ORF">CP977_30865</name>
</gene>
<dbReference type="NCBIfam" id="NF005559">
    <property type="entry name" value="PRK07231.1"/>
    <property type="match status" value="1"/>
</dbReference>
<dbReference type="CDD" id="cd05233">
    <property type="entry name" value="SDR_c"/>
    <property type="match status" value="1"/>
</dbReference>
<keyword evidence="4" id="KW-1185">Reference proteome</keyword>
<dbReference type="PANTHER" id="PTHR24321:SF8">
    <property type="entry name" value="ESTRADIOL 17-BETA-DEHYDROGENASE 8-RELATED"/>
    <property type="match status" value="1"/>
</dbReference>
<reference evidence="3 4" key="1">
    <citation type="submission" date="2017-09" db="EMBL/GenBank/DDBJ databases">
        <authorList>
            <person name="Lee N."/>
            <person name="Cho B.-K."/>
        </authorList>
    </citation>
    <scope>NUCLEOTIDE SEQUENCE [LARGE SCALE GENOMIC DNA]</scope>
    <source>
        <strain evidence="3 4">ATCC 19740</strain>
    </source>
</reference>
<comment type="similarity">
    <text evidence="1">Belongs to the short-chain dehydrogenases/reductases (SDR) family.</text>
</comment>
<sequence>MTELLSPQPAPIGELLDLSGRTALVTGGAMGIGLGIVHRLHEAGANIVIADIAEAAADKAAQELSDTTRVRTVAADVSKAEDAETMVRTAVDAFGALDIMVNNAGIYRGSAFLETSLDLAQRTLDVNLLGVMLCSQAAARQMIVQGRGGRIVNVNSVEGVNPSVLGLAHYGASKHAVAGLIKTMALELAPHGISVNNVCPGGVRTPGLAPLLDEDAIVELEKRIPKGRIAVPDDIARVVLFLSSDLASYMTGTQVVVDGGQTLRGCAV</sequence>
<dbReference type="PROSITE" id="PS00061">
    <property type="entry name" value="ADH_SHORT"/>
    <property type="match status" value="1"/>
</dbReference>
<evidence type="ECO:0000256" key="2">
    <source>
        <dbReference type="ARBA" id="ARBA00023002"/>
    </source>
</evidence>